<feature type="region of interest" description="Disordered" evidence="1">
    <location>
        <begin position="134"/>
        <end position="173"/>
    </location>
</feature>
<gene>
    <name evidence="2" type="ORF">FB45DRAFT_948878</name>
</gene>
<name>A0AAD7B1B4_9AGAR</name>
<keyword evidence="3" id="KW-1185">Reference proteome</keyword>
<dbReference type="EMBL" id="JARKIF010000053">
    <property type="protein sequence ID" value="KAJ7606918.1"/>
    <property type="molecule type" value="Genomic_DNA"/>
</dbReference>
<evidence type="ECO:0000313" key="3">
    <source>
        <dbReference type="Proteomes" id="UP001221142"/>
    </source>
</evidence>
<proteinExistence type="predicted"/>
<evidence type="ECO:0000313" key="2">
    <source>
        <dbReference type="EMBL" id="KAJ7606918.1"/>
    </source>
</evidence>
<evidence type="ECO:0000256" key="1">
    <source>
        <dbReference type="SAM" id="MobiDB-lite"/>
    </source>
</evidence>
<dbReference type="AlphaFoldDB" id="A0AAD7B1B4"/>
<reference evidence="2" key="1">
    <citation type="submission" date="2023-03" db="EMBL/GenBank/DDBJ databases">
        <title>Massive genome expansion in bonnet fungi (Mycena s.s.) driven by repeated elements and novel gene families across ecological guilds.</title>
        <authorList>
            <consortium name="Lawrence Berkeley National Laboratory"/>
            <person name="Harder C.B."/>
            <person name="Miyauchi S."/>
            <person name="Viragh M."/>
            <person name="Kuo A."/>
            <person name="Thoen E."/>
            <person name="Andreopoulos B."/>
            <person name="Lu D."/>
            <person name="Skrede I."/>
            <person name="Drula E."/>
            <person name="Henrissat B."/>
            <person name="Morin E."/>
            <person name="Kohler A."/>
            <person name="Barry K."/>
            <person name="LaButti K."/>
            <person name="Morin E."/>
            <person name="Salamov A."/>
            <person name="Lipzen A."/>
            <person name="Mereny Z."/>
            <person name="Hegedus B."/>
            <person name="Baldrian P."/>
            <person name="Stursova M."/>
            <person name="Weitz H."/>
            <person name="Taylor A."/>
            <person name="Grigoriev I.V."/>
            <person name="Nagy L.G."/>
            <person name="Martin F."/>
            <person name="Kauserud H."/>
        </authorList>
    </citation>
    <scope>NUCLEOTIDE SEQUENCE</scope>
    <source>
        <strain evidence="2">9284</strain>
    </source>
</reference>
<dbReference type="Proteomes" id="UP001221142">
    <property type="component" value="Unassembled WGS sequence"/>
</dbReference>
<organism evidence="2 3">
    <name type="scientific">Roridomyces roridus</name>
    <dbReference type="NCBI Taxonomy" id="1738132"/>
    <lineage>
        <taxon>Eukaryota</taxon>
        <taxon>Fungi</taxon>
        <taxon>Dikarya</taxon>
        <taxon>Basidiomycota</taxon>
        <taxon>Agaricomycotina</taxon>
        <taxon>Agaricomycetes</taxon>
        <taxon>Agaricomycetidae</taxon>
        <taxon>Agaricales</taxon>
        <taxon>Marasmiineae</taxon>
        <taxon>Mycenaceae</taxon>
        <taxon>Roridomyces</taxon>
    </lineage>
</organism>
<sequence length="332" mass="34912">MPCRPQYLGSRGHENRAAHSQCSACAFYAVISGRIVAVFSHASVARLQTDGVSGSHHQRLKEWDAVEDWWARACPVYHQGGCPQIEHPPTVDELDPPPCGVPAPPCTHAPPAPSPFNATTSSCSSLSSTACSSSFSATPTPSPSPAKTEPISPAVAKREPQTPTPRRLLDPNTRVHLTAEGAAHYAARQEQARNAIGTSLANTLNAVAAHSTTAAAAVAGPSRLGSSRLGEPSTPTPRSSSSVSSSTTSNASTSSNASVLVTPARMGPTTQVTAPGSFLPSPRYALRGSRVFYLSYMEAADDAVRLHLEPRIMVSQHVASLEAWMMGREMDA</sequence>
<feature type="region of interest" description="Disordered" evidence="1">
    <location>
        <begin position="219"/>
        <end position="274"/>
    </location>
</feature>
<feature type="compositionally biased region" description="Low complexity" evidence="1">
    <location>
        <begin position="236"/>
        <end position="259"/>
    </location>
</feature>
<accession>A0AAD7B1B4</accession>
<protein>
    <submittedName>
        <fullName evidence="2">Uncharacterized protein</fullName>
    </submittedName>
</protein>
<comment type="caution">
    <text evidence="2">The sequence shown here is derived from an EMBL/GenBank/DDBJ whole genome shotgun (WGS) entry which is preliminary data.</text>
</comment>